<evidence type="ECO:0000256" key="1">
    <source>
        <dbReference type="SAM" id="MobiDB-lite"/>
    </source>
</evidence>
<dbReference type="Pfam" id="PF00605">
    <property type="entry name" value="IRF"/>
    <property type="match status" value="1"/>
</dbReference>
<dbReference type="Gene3D" id="1.10.10.10">
    <property type="entry name" value="Winged helix-like DNA-binding domain superfamily/Winged helix DNA-binding domain"/>
    <property type="match status" value="1"/>
</dbReference>
<dbReference type="InterPro" id="IPR036390">
    <property type="entry name" value="WH_DNA-bd_sf"/>
</dbReference>
<keyword evidence="4" id="KW-1185">Reference proteome</keyword>
<dbReference type="SUPFAM" id="SSF46785">
    <property type="entry name" value="Winged helix' DNA-binding domain"/>
    <property type="match status" value="1"/>
</dbReference>
<organism evidence="3 4">
    <name type="scientific">Stylophora pistillata</name>
    <name type="common">Smooth cauliflower coral</name>
    <dbReference type="NCBI Taxonomy" id="50429"/>
    <lineage>
        <taxon>Eukaryota</taxon>
        <taxon>Metazoa</taxon>
        <taxon>Cnidaria</taxon>
        <taxon>Anthozoa</taxon>
        <taxon>Hexacorallia</taxon>
        <taxon>Scleractinia</taxon>
        <taxon>Astrocoeniina</taxon>
        <taxon>Pocilloporidae</taxon>
        <taxon>Stylophora</taxon>
    </lineage>
</organism>
<dbReference type="InterPro" id="IPR001346">
    <property type="entry name" value="Interferon_reg_fact_DNA-bd_dom"/>
</dbReference>
<dbReference type="EMBL" id="LSMT01000616">
    <property type="protein sequence ID" value="PFX15742.1"/>
    <property type="molecule type" value="Genomic_DNA"/>
</dbReference>
<protein>
    <submittedName>
        <fullName evidence="3">Interferon regulatory factor 2</fullName>
    </submittedName>
</protein>
<dbReference type="GO" id="GO:0002376">
    <property type="term" value="P:immune system process"/>
    <property type="evidence" value="ECO:0007669"/>
    <property type="project" value="TreeGrafter"/>
</dbReference>
<dbReference type="OrthoDB" id="6538197at2759"/>
<gene>
    <name evidence="3" type="primary">IRF2</name>
    <name evidence="3" type="ORF">AWC38_SpisGene20032</name>
</gene>
<feature type="compositionally biased region" description="Acidic residues" evidence="1">
    <location>
        <begin position="223"/>
        <end position="241"/>
    </location>
</feature>
<dbReference type="Proteomes" id="UP000225706">
    <property type="component" value="Unassembled WGS sequence"/>
</dbReference>
<dbReference type="SMART" id="SM00348">
    <property type="entry name" value="IRF"/>
    <property type="match status" value="1"/>
</dbReference>
<evidence type="ECO:0000313" key="3">
    <source>
        <dbReference type="EMBL" id="PFX15742.1"/>
    </source>
</evidence>
<dbReference type="GO" id="GO:0005634">
    <property type="term" value="C:nucleus"/>
    <property type="evidence" value="ECO:0007669"/>
    <property type="project" value="TreeGrafter"/>
</dbReference>
<dbReference type="GO" id="GO:0000978">
    <property type="term" value="F:RNA polymerase II cis-regulatory region sequence-specific DNA binding"/>
    <property type="evidence" value="ECO:0007669"/>
    <property type="project" value="TreeGrafter"/>
</dbReference>
<evidence type="ECO:0000313" key="4">
    <source>
        <dbReference type="Proteomes" id="UP000225706"/>
    </source>
</evidence>
<dbReference type="InterPro" id="IPR036388">
    <property type="entry name" value="WH-like_DNA-bd_sf"/>
</dbReference>
<name>A0A2B4RHK9_STYPI</name>
<dbReference type="PANTHER" id="PTHR11949:SF17">
    <property type="entry name" value="IRF TRYPTOPHAN PENTAD REPEAT DOMAIN-CONTAINING PROTEIN"/>
    <property type="match status" value="1"/>
</dbReference>
<comment type="caution">
    <text evidence="3">The sequence shown here is derived from an EMBL/GenBank/DDBJ whole genome shotgun (WGS) entry which is preliminary data.</text>
</comment>
<feature type="region of interest" description="Disordered" evidence="1">
    <location>
        <begin position="217"/>
        <end position="241"/>
    </location>
</feature>
<dbReference type="STRING" id="50429.A0A2B4RHK9"/>
<dbReference type="PRINTS" id="PR00267">
    <property type="entry name" value="INTFRNREGFCT"/>
</dbReference>
<accession>A0A2B4RHK9</accession>
<dbReference type="PANTHER" id="PTHR11949">
    <property type="entry name" value="INTERFERON REGULATORY FACTOR"/>
    <property type="match status" value="1"/>
</dbReference>
<dbReference type="CDD" id="cd00103">
    <property type="entry name" value="IRF"/>
    <property type="match status" value="1"/>
</dbReference>
<reference evidence="4" key="1">
    <citation type="journal article" date="2017" name="bioRxiv">
        <title>Comparative analysis of the genomes of Stylophora pistillata and Acropora digitifera provides evidence for extensive differences between species of corals.</title>
        <authorList>
            <person name="Voolstra C.R."/>
            <person name="Li Y."/>
            <person name="Liew Y.J."/>
            <person name="Baumgarten S."/>
            <person name="Zoccola D."/>
            <person name="Flot J.-F."/>
            <person name="Tambutte S."/>
            <person name="Allemand D."/>
            <person name="Aranda M."/>
        </authorList>
    </citation>
    <scope>NUCLEOTIDE SEQUENCE [LARGE SCALE GENOMIC DNA]</scope>
</reference>
<evidence type="ECO:0000259" key="2">
    <source>
        <dbReference type="PROSITE" id="PS51507"/>
    </source>
</evidence>
<dbReference type="PROSITE" id="PS51507">
    <property type="entry name" value="IRF_2"/>
    <property type="match status" value="1"/>
</dbReference>
<dbReference type="GO" id="GO:0000981">
    <property type="term" value="F:DNA-binding transcription factor activity, RNA polymerase II-specific"/>
    <property type="evidence" value="ECO:0007669"/>
    <property type="project" value="TreeGrafter"/>
</dbReference>
<dbReference type="AlphaFoldDB" id="A0A2B4RHK9"/>
<feature type="domain" description="IRF tryptophan pentad repeat" evidence="2">
    <location>
        <begin position="12"/>
        <end position="119"/>
    </location>
</feature>
<proteinExistence type="predicted"/>
<sequence length="241" mass="27582">MHDYSKLSGTRKMRFREWVICKLDSGEIAGVQWLDRQGGIFKIPWKHGSGRDWRFTDAGIFEEWAKHSGKYVEGRDKPDPCKWKTNFRCTLNALPDFKEVRTKSCPRGPDAFKIYKLKDPAGKLNKKQRDPVKKDEKNTESLGSFDRQIVQMVDEMFNSCCDAKSEEKPTVAPRANSNYPAFESLVVSKINQGVTQHPYAFYLAAWNAMAVDMHKEGQKASSEEEFVDVENVSEENGDISN</sequence>